<accession>A0AAD6YQV9</accession>
<gene>
    <name evidence="1" type="ORF">GGX14DRAFT_555481</name>
</gene>
<dbReference type="PANTHER" id="PTHR46579:SF1">
    <property type="entry name" value="F5_8 TYPE C DOMAIN-CONTAINING PROTEIN"/>
    <property type="match status" value="1"/>
</dbReference>
<evidence type="ECO:0000313" key="1">
    <source>
        <dbReference type="EMBL" id="KAJ7226887.1"/>
    </source>
</evidence>
<name>A0AAD6YQV9_9AGAR</name>
<dbReference type="EMBL" id="JARJCW010000003">
    <property type="protein sequence ID" value="KAJ7226887.1"/>
    <property type="molecule type" value="Genomic_DNA"/>
</dbReference>
<reference evidence="1" key="1">
    <citation type="submission" date="2023-03" db="EMBL/GenBank/DDBJ databases">
        <title>Massive genome expansion in bonnet fungi (Mycena s.s.) driven by repeated elements and novel gene families across ecological guilds.</title>
        <authorList>
            <consortium name="Lawrence Berkeley National Laboratory"/>
            <person name="Harder C.B."/>
            <person name="Miyauchi S."/>
            <person name="Viragh M."/>
            <person name="Kuo A."/>
            <person name="Thoen E."/>
            <person name="Andreopoulos B."/>
            <person name="Lu D."/>
            <person name="Skrede I."/>
            <person name="Drula E."/>
            <person name="Henrissat B."/>
            <person name="Morin E."/>
            <person name="Kohler A."/>
            <person name="Barry K."/>
            <person name="LaButti K."/>
            <person name="Morin E."/>
            <person name="Salamov A."/>
            <person name="Lipzen A."/>
            <person name="Mereny Z."/>
            <person name="Hegedus B."/>
            <person name="Baldrian P."/>
            <person name="Stursova M."/>
            <person name="Weitz H."/>
            <person name="Taylor A."/>
            <person name="Grigoriev I.V."/>
            <person name="Nagy L.G."/>
            <person name="Martin F."/>
            <person name="Kauserud H."/>
        </authorList>
    </citation>
    <scope>NUCLEOTIDE SEQUENCE</scope>
    <source>
        <strain evidence="1">9144</strain>
    </source>
</reference>
<keyword evidence="2" id="KW-1185">Reference proteome</keyword>
<evidence type="ECO:0000313" key="2">
    <source>
        <dbReference type="Proteomes" id="UP001219525"/>
    </source>
</evidence>
<evidence type="ECO:0008006" key="3">
    <source>
        <dbReference type="Google" id="ProtNLM"/>
    </source>
</evidence>
<organism evidence="1 2">
    <name type="scientific">Mycena pura</name>
    <dbReference type="NCBI Taxonomy" id="153505"/>
    <lineage>
        <taxon>Eukaryota</taxon>
        <taxon>Fungi</taxon>
        <taxon>Dikarya</taxon>
        <taxon>Basidiomycota</taxon>
        <taxon>Agaricomycotina</taxon>
        <taxon>Agaricomycetes</taxon>
        <taxon>Agaricomycetidae</taxon>
        <taxon>Agaricales</taxon>
        <taxon>Marasmiineae</taxon>
        <taxon>Mycenaceae</taxon>
        <taxon>Mycena</taxon>
    </lineage>
</organism>
<comment type="caution">
    <text evidence="1">The sequence shown here is derived from an EMBL/GenBank/DDBJ whole genome shotgun (WGS) entry which is preliminary data.</text>
</comment>
<proteinExistence type="predicted"/>
<dbReference type="Proteomes" id="UP001219525">
    <property type="component" value="Unassembled WGS sequence"/>
</dbReference>
<sequence length="426" mass="48696">MHLIPENIISNLLDFWMRCCKKLDAGDEEYELDAATIDEIGRECTAAGDTTPAAFGARVPNLSTQRHYFIAESYTLWTTLLAPVLLHNRFPRPKYYNHFLDLVLVFNDCLRVSIDAEYVDNEFRNQVYKWVQDYERYYYQYDPSRLSACPLTIHALLHLPDNILNAGPMWTYWNYITERYVGYLVRSSKSCKNPYASFARRLREIAQNSLIKVKYQLSEELNLSPRREEELTGHGVAGYTGIRVLHPRAEGGLSRAISKATIDYLQNHFDVTRPQATAALPDSVVHWGKISFLNGGDKIRGAELVQHSERNGNRDASFIKFTSTVDINARRPRQPRVEQRRVAYGQLLRVLEFTPNLPAECGARRPVLLAVVLPVRKTAESRRLGFPYYQDGKFAPVEVIDVDDICMNLLGSCPFSMKLETHGPGV</sequence>
<protein>
    <recommendedName>
        <fullName evidence="3">DUF4218 domain-containing protein</fullName>
    </recommendedName>
</protein>
<dbReference type="PANTHER" id="PTHR46579">
    <property type="entry name" value="F5/8 TYPE C DOMAIN-CONTAINING PROTEIN-RELATED"/>
    <property type="match status" value="1"/>
</dbReference>
<dbReference type="AlphaFoldDB" id="A0AAD6YQV9"/>